<organism evidence="1 2">
    <name type="scientific">Sinorhizobium kostiense</name>
    <dbReference type="NCBI Taxonomy" id="76747"/>
    <lineage>
        <taxon>Bacteria</taxon>
        <taxon>Pseudomonadati</taxon>
        <taxon>Pseudomonadota</taxon>
        <taxon>Alphaproteobacteria</taxon>
        <taxon>Hyphomicrobiales</taxon>
        <taxon>Rhizobiaceae</taxon>
        <taxon>Sinorhizobium/Ensifer group</taxon>
        <taxon>Sinorhizobium</taxon>
    </lineage>
</organism>
<evidence type="ECO:0000313" key="2">
    <source>
        <dbReference type="Proteomes" id="UP000730739"/>
    </source>
</evidence>
<dbReference type="Proteomes" id="UP000730739">
    <property type="component" value="Unassembled WGS sequence"/>
</dbReference>
<keyword evidence="2" id="KW-1185">Reference proteome</keyword>
<dbReference type="EMBL" id="JAGILA010000002">
    <property type="protein sequence ID" value="MBP2235354.1"/>
    <property type="molecule type" value="Genomic_DNA"/>
</dbReference>
<sequence length="117" mass="12767">MAAQESQMRTFAAVVIVAFIVSPAAAQNVAGLGAVLCREVLPHMDSKPFQSQLFAWATGFMTGINMTNQANGQGYRDFSTMKVDVILGEVRAACARNRDLPVISAIEPMYQQFPVRK</sequence>
<evidence type="ECO:0000313" key="1">
    <source>
        <dbReference type="EMBL" id="MBP2235354.1"/>
    </source>
</evidence>
<proteinExistence type="predicted"/>
<name>A0ABS4QXZ4_9HYPH</name>
<gene>
    <name evidence="1" type="ORF">J2Z31_001846</name>
</gene>
<accession>A0ABS4QXZ4</accession>
<reference evidence="1 2" key="1">
    <citation type="submission" date="2021-03" db="EMBL/GenBank/DDBJ databases">
        <title>Genomic Encyclopedia of Type Strains, Phase IV (KMG-IV): sequencing the most valuable type-strain genomes for metagenomic binning, comparative biology and taxonomic classification.</title>
        <authorList>
            <person name="Goeker M."/>
        </authorList>
    </citation>
    <scope>NUCLEOTIDE SEQUENCE [LARGE SCALE GENOMIC DNA]</scope>
    <source>
        <strain evidence="1 2">DSM 13372</strain>
    </source>
</reference>
<comment type="caution">
    <text evidence="1">The sequence shown here is derived from an EMBL/GenBank/DDBJ whole genome shotgun (WGS) entry which is preliminary data.</text>
</comment>
<protein>
    <submittedName>
        <fullName evidence="1">Uncharacterized protein</fullName>
    </submittedName>
</protein>
<dbReference type="RefSeq" id="WP_209601568.1">
    <property type="nucleotide sequence ID" value="NZ_JAGILA010000002.1"/>
</dbReference>